<dbReference type="Proteomes" id="UP000239907">
    <property type="component" value="Unassembled WGS sequence"/>
</dbReference>
<evidence type="ECO:0000313" key="2">
    <source>
        <dbReference type="Proteomes" id="UP000239907"/>
    </source>
</evidence>
<dbReference type="EMBL" id="MQWA01000001">
    <property type="protein sequence ID" value="PQJ28013.1"/>
    <property type="molecule type" value="Genomic_DNA"/>
</dbReference>
<sequence length="155" mass="17313">MEVIDEMAGIDTRTVLYYHVIGVIFPVSDAMEFDGNGLRHICRLEQLRQSHDLSDSGLKLTAEHRALFVEIFKTYPDTDFREYDYIIANMPRIGNTAFGERDDIAIPYRGEKLNVAMNISSASHTVLAHEVGHLMGLPDLYTYGGVKGPKNPAGP</sequence>
<evidence type="ECO:0000313" key="1">
    <source>
        <dbReference type="EMBL" id="PQJ28013.1"/>
    </source>
</evidence>
<proteinExistence type="predicted"/>
<name>A0A2S7U1F7_9BACT</name>
<gene>
    <name evidence="1" type="ORF">BSZ32_05530</name>
</gene>
<reference evidence="1 2" key="1">
    <citation type="submission" date="2016-12" db="EMBL/GenBank/DDBJ databases">
        <title>Study of bacterial adaptation to deep sea.</title>
        <authorList>
            <person name="Song J."/>
            <person name="Yoshizawa S."/>
            <person name="Kogure K."/>
        </authorList>
    </citation>
    <scope>NUCLEOTIDE SEQUENCE [LARGE SCALE GENOMIC DNA]</scope>
    <source>
        <strain evidence="1 2">SAORIC-165</strain>
    </source>
</reference>
<organism evidence="1 2">
    <name type="scientific">Rubritalea profundi</name>
    <dbReference type="NCBI Taxonomy" id="1658618"/>
    <lineage>
        <taxon>Bacteria</taxon>
        <taxon>Pseudomonadati</taxon>
        <taxon>Verrucomicrobiota</taxon>
        <taxon>Verrucomicrobiia</taxon>
        <taxon>Verrucomicrobiales</taxon>
        <taxon>Rubritaleaceae</taxon>
        <taxon>Rubritalea</taxon>
    </lineage>
</organism>
<dbReference type="AlphaFoldDB" id="A0A2S7U1F7"/>
<accession>A0A2S7U1F7</accession>
<dbReference type="SUPFAM" id="SSF55486">
    <property type="entry name" value="Metalloproteases ('zincins'), catalytic domain"/>
    <property type="match status" value="1"/>
</dbReference>
<keyword evidence="2" id="KW-1185">Reference proteome</keyword>
<protein>
    <submittedName>
        <fullName evidence="1">Uncharacterized protein</fullName>
    </submittedName>
</protein>
<comment type="caution">
    <text evidence="1">The sequence shown here is derived from an EMBL/GenBank/DDBJ whole genome shotgun (WGS) entry which is preliminary data.</text>
</comment>